<dbReference type="Pfam" id="PF04773">
    <property type="entry name" value="FecR"/>
    <property type="match status" value="1"/>
</dbReference>
<dbReference type="GO" id="GO:0016989">
    <property type="term" value="F:sigma factor antagonist activity"/>
    <property type="evidence" value="ECO:0007669"/>
    <property type="project" value="TreeGrafter"/>
</dbReference>
<dbReference type="AlphaFoldDB" id="V4RMX0"/>
<dbReference type="Gene3D" id="2.60.120.1440">
    <property type="match status" value="1"/>
</dbReference>
<dbReference type="EMBL" id="AWGB01000012">
    <property type="protein sequence ID" value="ESQ92583.1"/>
    <property type="molecule type" value="Genomic_DNA"/>
</dbReference>
<dbReference type="PANTHER" id="PTHR30273:SF2">
    <property type="entry name" value="PROTEIN FECR"/>
    <property type="match status" value="1"/>
</dbReference>
<dbReference type="Proteomes" id="UP000017837">
    <property type="component" value="Unassembled WGS sequence"/>
</dbReference>
<proteinExistence type="predicted"/>
<dbReference type="InterPro" id="IPR032623">
    <property type="entry name" value="FecR_N"/>
</dbReference>
<evidence type="ECO:0000256" key="1">
    <source>
        <dbReference type="SAM" id="Phobius"/>
    </source>
</evidence>
<keyword evidence="5" id="KW-1185">Reference proteome</keyword>
<sequence>MDTTTEKSSWQIVNDAAALWHAQLDSGTADEAEFEAWRAEDPLHAAAFARIAATSLELEDLSDLDYANDHDLKSQRLIDRRGFFQVVAVAIGLVVGAAFWGLSRSRAHAETGIGERRSVTLPDGSHLELNTDSKASWKFSKSIRRIWLERGEVGLDVVADARPLHVMIGKSAVVLTEGDLNVRLRGENVDLTMLQGRGSILSNANSIANAAPVPVTAGEGAIVGQGTPRVRTISATDLQFTSGWRQDQIILEGQTLGTAIEEYNRYLKAKIIVADPELNGLRLGGRFNTHDPKDFLASLQTSFGVHATEGSEGSIILTR</sequence>
<evidence type="ECO:0000313" key="4">
    <source>
        <dbReference type="EMBL" id="ESQ92583.1"/>
    </source>
</evidence>
<dbReference type="PIRSF" id="PIRSF018266">
    <property type="entry name" value="FecR"/>
    <property type="match status" value="1"/>
</dbReference>
<dbReference type="STRING" id="1121022.GCA_000376105_02673"/>
<comment type="caution">
    <text evidence="4">The sequence shown here is derived from an EMBL/GenBank/DDBJ whole genome shotgun (WGS) entry which is preliminary data.</text>
</comment>
<dbReference type="eggNOG" id="COG3712">
    <property type="taxonomic scope" value="Bacteria"/>
</dbReference>
<dbReference type="InterPro" id="IPR006860">
    <property type="entry name" value="FecR"/>
</dbReference>
<feature type="transmembrane region" description="Helical" evidence="1">
    <location>
        <begin position="82"/>
        <end position="102"/>
    </location>
</feature>
<evidence type="ECO:0000259" key="2">
    <source>
        <dbReference type="Pfam" id="PF04773"/>
    </source>
</evidence>
<dbReference type="RefSeq" id="WP_018082343.1">
    <property type="nucleotide sequence ID" value="NZ_AQWM01000013.1"/>
</dbReference>
<evidence type="ECO:0000313" key="5">
    <source>
        <dbReference type="Proteomes" id="UP000017837"/>
    </source>
</evidence>
<dbReference type="InterPro" id="IPR012373">
    <property type="entry name" value="Ferrdict_sens_TM"/>
</dbReference>
<feature type="domain" description="FecR N-terminal" evidence="3">
    <location>
        <begin position="15"/>
        <end position="53"/>
    </location>
</feature>
<dbReference type="Pfam" id="PF16220">
    <property type="entry name" value="DUF4880"/>
    <property type="match status" value="1"/>
</dbReference>
<dbReference type="PATRIC" id="fig|1121022.4.peg.1621"/>
<name>V4RMX0_9CAUL</name>
<accession>V4RMX0</accession>
<keyword evidence="1" id="KW-0812">Transmembrane</keyword>
<dbReference type="Gene3D" id="3.55.50.30">
    <property type="match status" value="1"/>
</dbReference>
<feature type="domain" description="FecR protein" evidence="2">
    <location>
        <begin position="110"/>
        <end position="197"/>
    </location>
</feature>
<gene>
    <name evidence="4" type="ORF">ABENE_08065</name>
</gene>
<protein>
    <recommendedName>
        <fullName evidence="6">FecR protein domain-containing protein</fullName>
    </recommendedName>
</protein>
<evidence type="ECO:0008006" key="6">
    <source>
        <dbReference type="Google" id="ProtNLM"/>
    </source>
</evidence>
<keyword evidence="1" id="KW-1133">Transmembrane helix</keyword>
<dbReference type="PANTHER" id="PTHR30273">
    <property type="entry name" value="PERIPLASMIC SIGNAL SENSOR AND SIGMA FACTOR ACTIVATOR FECR-RELATED"/>
    <property type="match status" value="1"/>
</dbReference>
<organism evidence="4 5">
    <name type="scientific">Asticcacaulis benevestitus DSM 16100 = ATCC BAA-896</name>
    <dbReference type="NCBI Taxonomy" id="1121022"/>
    <lineage>
        <taxon>Bacteria</taxon>
        <taxon>Pseudomonadati</taxon>
        <taxon>Pseudomonadota</taxon>
        <taxon>Alphaproteobacteria</taxon>
        <taxon>Caulobacterales</taxon>
        <taxon>Caulobacteraceae</taxon>
        <taxon>Asticcacaulis</taxon>
    </lineage>
</organism>
<reference evidence="4 5" key="1">
    <citation type="journal article" date="2014" name="Nature">
        <title>Sequential evolution of bacterial morphology by co-option of a developmental regulator.</title>
        <authorList>
            <person name="Jiang C."/>
            <person name="Brown P.J."/>
            <person name="Ducret A."/>
            <person name="Brun Y.V."/>
        </authorList>
    </citation>
    <scope>NUCLEOTIDE SEQUENCE [LARGE SCALE GENOMIC DNA]</scope>
    <source>
        <strain evidence="4 5">DSM 16100</strain>
    </source>
</reference>
<keyword evidence="1" id="KW-0472">Membrane</keyword>
<evidence type="ECO:0000259" key="3">
    <source>
        <dbReference type="Pfam" id="PF16220"/>
    </source>
</evidence>